<keyword evidence="4" id="KW-1185">Reference proteome</keyword>
<dbReference type="EMBL" id="JANBVO010000063">
    <property type="protein sequence ID" value="KAJ9131817.1"/>
    <property type="molecule type" value="Genomic_DNA"/>
</dbReference>
<evidence type="ECO:0000256" key="2">
    <source>
        <dbReference type="ARBA" id="ARBA00023002"/>
    </source>
</evidence>
<dbReference type="GO" id="GO:0016491">
    <property type="term" value="F:oxidoreductase activity"/>
    <property type="evidence" value="ECO:0007669"/>
    <property type="project" value="UniProtKB-KW"/>
</dbReference>
<dbReference type="SUPFAM" id="SSF51735">
    <property type="entry name" value="NAD(P)-binding Rossmann-fold domains"/>
    <property type="match status" value="1"/>
</dbReference>
<evidence type="ECO:0000313" key="3">
    <source>
        <dbReference type="EMBL" id="KAJ9131817.1"/>
    </source>
</evidence>
<dbReference type="InterPro" id="IPR002347">
    <property type="entry name" value="SDR_fam"/>
</dbReference>
<sequence length="237" mass="24609">MGASKILLVLGSGKNIGLSVAKSFSSAGYKVVLVSRSADGQTTPEGYTTIQADLAKPDSVPSIFASVKEKLGSSPNVVVYNAAAVSPAADATNPLTVPVKDLEKDLAVANSSPYAAAREAVAGFEGLDKSLPKAFVYTGNRLAAVTAPAANFVTLGVGKSAASYWIGVSSALFKDKGYKFFFADERAADGNSVGREVSGKAAGEFYLELAEGKSDIPWFATFVAGKGYVDFPDSKRR</sequence>
<dbReference type="PANTHER" id="PTHR43669:SF4">
    <property type="entry name" value="SHORT-CHAIN DEHYDROGENASE"/>
    <property type="match status" value="1"/>
</dbReference>
<dbReference type="InterPro" id="IPR036291">
    <property type="entry name" value="NAD(P)-bd_dom_sf"/>
</dbReference>
<gene>
    <name evidence="3" type="ORF">NKR23_g11555</name>
</gene>
<dbReference type="Gene3D" id="3.40.50.720">
    <property type="entry name" value="NAD(P)-binding Rossmann-like Domain"/>
    <property type="match status" value="1"/>
</dbReference>
<organism evidence="3 4">
    <name type="scientific">Pleurostoma richardsiae</name>
    <dbReference type="NCBI Taxonomy" id="41990"/>
    <lineage>
        <taxon>Eukaryota</taxon>
        <taxon>Fungi</taxon>
        <taxon>Dikarya</taxon>
        <taxon>Ascomycota</taxon>
        <taxon>Pezizomycotina</taxon>
        <taxon>Sordariomycetes</taxon>
        <taxon>Sordariomycetidae</taxon>
        <taxon>Calosphaeriales</taxon>
        <taxon>Pleurostomataceae</taxon>
        <taxon>Pleurostoma</taxon>
    </lineage>
</organism>
<reference evidence="3" key="1">
    <citation type="submission" date="2022-07" db="EMBL/GenBank/DDBJ databases">
        <title>Fungi with potential for degradation of polypropylene.</title>
        <authorList>
            <person name="Gostincar C."/>
        </authorList>
    </citation>
    <scope>NUCLEOTIDE SEQUENCE</scope>
    <source>
        <strain evidence="3">EXF-13308</strain>
    </source>
</reference>
<name>A0AA38VGS5_9PEZI</name>
<proteinExistence type="inferred from homology"/>
<dbReference type="Proteomes" id="UP001174694">
    <property type="component" value="Unassembled WGS sequence"/>
</dbReference>
<accession>A0AA38VGS5</accession>
<dbReference type="PANTHER" id="PTHR43669">
    <property type="entry name" value="5-KETO-D-GLUCONATE 5-REDUCTASE"/>
    <property type="match status" value="1"/>
</dbReference>
<evidence type="ECO:0000256" key="1">
    <source>
        <dbReference type="ARBA" id="ARBA00006484"/>
    </source>
</evidence>
<protein>
    <submittedName>
        <fullName evidence="3">Short chain dehydrogenase family protein</fullName>
    </submittedName>
</protein>
<keyword evidence="2" id="KW-0560">Oxidoreductase</keyword>
<comment type="similarity">
    <text evidence="1">Belongs to the short-chain dehydrogenases/reductases (SDR) family.</text>
</comment>
<dbReference type="AlphaFoldDB" id="A0AA38VGS5"/>
<dbReference type="Pfam" id="PF13561">
    <property type="entry name" value="adh_short_C2"/>
    <property type="match status" value="1"/>
</dbReference>
<comment type="caution">
    <text evidence="3">The sequence shown here is derived from an EMBL/GenBank/DDBJ whole genome shotgun (WGS) entry which is preliminary data.</text>
</comment>
<evidence type="ECO:0000313" key="4">
    <source>
        <dbReference type="Proteomes" id="UP001174694"/>
    </source>
</evidence>